<dbReference type="AlphaFoldDB" id="A0AAI8TTQ0"/>
<gene>
    <name evidence="2" type="ORF">hbim_04699</name>
</gene>
<dbReference type="Proteomes" id="UP001241092">
    <property type="component" value="Chromosome"/>
</dbReference>
<organism evidence="2 3">
    <name type="scientific">Mycolicibacterium mageritense</name>
    <name type="common">Mycobacterium mageritense</name>
    <dbReference type="NCBI Taxonomy" id="53462"/>
    <lineage>
        <taxon>Bacteria</taxon>
        <taxon>Bacillati</taxon>
        <taxon>Actinomycetota</taxon>
        <taxon>Actinomycetes</taxon>
        <taxon>Mycobacteriales</taxon>
        <taxon>Mycobacteriaceae</taxon>
        <taxon>Mycolicibacterium</taxon>
    </lineage>
</organism>
<sequence>MIGSEELIWSAHKPSVREDLAAPRRATPAAEAG</sequence>
<feature type="region of interest" description="Disordered" evidence="1">
    <location>
        <begin position="1"/>
        <end position="33"/>
    </location>
</feature>
<evidence type="ECO:0000256" key="1">
    <source>
        <dbReference type="SAM" id="MobiDB-lite"/>
    </source>
</evidence>
<proteinExistence type="predicted"/>
<feature type="compositionally biased region" description="Low complexity" evidence="1">
    <location>
        <begin position="23"/>
        <end position="33"/>
    </location>
</feature>
<reference evidence="2" key="1">
    <citation type="submission" date="2023-03" db="EMBL/GenBank/DDBJ databases">
        <title>Draft genome sequence of a Mycolicibacterium mageritense strain H4_3_1 isolated from a hybrid biological-inorganic system reactor.</title>
        <authorList>
            <person name="Feng X."/>
            <person name="Kazama D."/>
            <person name="Sato K."/>
            <person name="Kobayashi H."/>
        </authorList>
    </citation>
    <scope>NUCLEOTIDE SEQUENCE</scope>
    <source>
        <strain evidence="2">H4_3_1</strain>
    </source>
</reference>
<protein>
    <submittedName>
        <fullName evidence="2">Uncharacterized protein</fullName>
    </submittedName>
</protein>
<accession>A0AAI8TTQ0</accession>
<name>A0AAI8TTQ0_MYCME</name>
<evidence type="ECO:0000313" key="2">
    <source>
        <dbReference type="EMBL" id="BDY30753.1"/>
    </source>
</evidence>
<evidence type="ECO:0000313" key="3">
    <source>
        <dbReference type="Proteomes" id="UP001241092"/>
    </source>
</evidence>
<dbReference type="EMBL" id="AP027452">
    <property type="protein sequence ID" value="BDY30753.1"/>
    <property type="molecule type" value="Genomic_DNA"/>
</dbReference>